<evidence type="ECO:0000259" key="1">
    <source>
        <dbReference type="Pfam" id="PF24736"/>
    </source>
</evidence>
<dbReference type="Pfam" id="PF24739">
    <property type="entry name" value="DUF7690"/>
    <property type="match status" value="1"/>
</dbReference>
<dbReference type="AlphaFoldDB" id="A0A6B1FAX3"/>
<evidence type="ECO:0000313" key="3">
    <source>
        <dbReference type="EMBL" id="MYG37462.1"/>
    </source>
</evidence>
<feature type="domain" description="DUF7690" evidence="2">
    <location>
        <begin position="2"/>
        <end position="41"/>
    </location>
</feature>
<name>A0A6B1FAX3_9SYNE</name>
<dbReference type="InterPro" id="IPR056104">
    <property type="entry name" value="DUF7687"/>
</dbReference>
<comment type="caution">
    <text evidence="3">The sequence shown here is derived from an EMBL/GenBank/DDBJ whole genome shotgun (WGS) entry which is preliminary data.</text>
</comment>
<protein>
    <submittedName>
        <fullName evidence="3">Uncharacterized protein</fullName>
    </submittedName>
</protein>
<dbReference type="EMBL" id="VYDO01000007">
    <property type="protein sequence ID" value="MYG37462.1"/>
    <property type="molecule type" value="Genomic_DNA"/>
</dbReference>
<proteinExistence type="predicted"/>
<reference evidence="3" key="1">
    <citation type="submission" date="2019-09" db="EMBL/GenBank/DDBJ databases">
        <title>Characterisation of the sponge microbiome using genome-centric metagenomics.</title>
        <authorList>
            <person name="Engelberts J.P."/>
            <person name="Robbins S.J."/>
            <person name="De Goeij J.M."/>
            <person name="Aranda M."/>
            <person name="Bell S.C."/>
            <person name="Webster N.S."/>
        </authorList>
    </citation>
    <scope>NUCLEOTIDE SEQUENCE</scope>
    <source>
        <strain evidence="3">SB0676_bin_10</strain>
    </source>
</reference>
<organism evidence="3">
    <name type="scientific">Synechococcus sp. SB0676_bin_10</name>
    <dbReference type="NCBI Taxonomy" id="2604869"/>
    <lineage>
        <taxon>Bacteria</taxon>
        <taxon>Bacillati</taxon>
        <taxon>Cyanobacteriota</taxon>
        <taxon>Cyanophyceae</taxon>
        <taxon>Synechococcales</taxon>
        <taxon>Synechococcaceae</taxon>
        <taxon>Synechococcus</taxon>
    </lineage>
</organism>
<accession>A0A6B1FAX3</accession>
<sequence>MVDAFRKLKLDHKHLTSDESSTEFAQDLEDYFEERARVLSNRVESKLMDATQAKAVFDDIRQNSNHRCPIPMNKQKGTKRAIAFFTGLVNMMIECYSEGLPCNYDPREPTTITRHKTPLRTMARRVDGAFPSAVDPIAVWEIKEYYYTTSFGSRIADGGYETLLDGMEIEELREHEDVSVKHHLMVDGYRTWWRDGKSYLCRIFDMLYMGYVDEVLFSREIKLESPACADDGPGPAAVA</sequence>
<dbReference type="InterPro" id="IPR056107">
    <property type="entry name" value="DUF7690"/>
</dbReference>
<feature type="domain" description="DUF7687" evidence="1">
    <location>
        <begin position="48"/>
        <end position="227"/>
    </location>
</feature>
<dbReference type="Pfam" id="PF24736">
    <property type="entry name" value="DUF7687"/>
    <property type="match status" value="1"/>
</dbReference>
<evidence type="ECO:0000259" key="2">
    <source>
        <dbReference type="Pfam" id="PF24739"/>
    </source>
</evidence>
<gene>
    <name evidence="3" type="ORF">F4162_00175</name>
</gene>